<proteinExistence type="predicted"/>
<gene>
    <name evidence="1" type="ordered locus">Weevi_1872</name>
</gene>
<evidence type="ECO:0000313" key="2">
    <source>
        <dbReference type="Proteomes" id="UP000008641"/>
    </source>
</evidence>
<dbReference type="HOGENOM" id="CLU_030408_4_0_10"/>
<name>F0P0X6_WEEVC</name>
<dbReference type="Proteomes" id="UP000008641">
    <property type="component" value="Chromosome"/>
</dbReference>
<keyword evidence="2" id="KW-1185">Reference proteome</keyword>
<evidence type="ECO:0000313" key="1">
    <source>
        <dbReference type="EMBL" id="ADX68560.1"/>
    </source>
</evidence>
<organism evidence="1 2">
    <name type="scientific">Weeksella virosa (strain ATCC 43766 / DSM 16922 / JCM 21250 / CCUG 30538 / CDC 9751 / IAM 14551 / NBRC 16016 / NCTC 11634 / CL345/78)</name>
    <dbReference type="NCBI Taxonomy" id="865938"/>
    <lineage>
        <taxon>Bacteria</taxon>
        <taxon>Pseudomonadati</taxon>
        <taxon>Bacteroidota</taxon>
        <taxon>Flavobacteriia</taxon>
        <taxon>Flavobacteriales</taxon>
        <taxon>Weeksellaceae</taxon>
        <taxon>Weeksella</taxon>
    </lineage>
</organism>
<dbReference type="KEGG" id="wvi:Weevi_1872"/>
<sequence>MKLVPSEVDQFNPQIHNDQTTWPQITVFNQLHHGLVSKDQKYGLINPDGEVIFDLVYDKIIPANNSRYGVVKDGKWGFVDTEENVIIPLEYDLTSDFFDGLCAVKLNERWGYINEQNEVVIPIEYDGCSDFNNGFAGVAKDGKWGAINKQNEIVIPFDWHYMLSIGNGYFTMGEKTKIKVERPDILARYPYFGTADYYLIKFGLLDMEGKVVSKCVSEIPITQFEKGRPVVRINYEFGTLDNFKHFIKKPKYKANSYDLKILRRLGVIEK</sequence>
<dbReference type="Pfam" id="PF14903">
    <property type="entry name" value="WG_beta_rep"/>
    <property type="match status" value="2"/>
</dbReference>
<dbReference type="eggNOG" id="COG0515">
    <property type="taxonomic scope" value="Bacteria"/>
</dbReference>
<dbReference type="PANTHER" id="PTHR37841">
    <property type="entry name" value="GLR2918 PROTEIN"/>
    <property type="match status" value="1"/>
</dbReference>
<dbReference type="PANTHER" id="PTHR37841:SF1">
    <property type="entry name" value="DUF3298 DOMAIN-CONTAINING PROTEIN"/>
    <property type="match status" value="1"/>
</dbReference>
<dbReference type="STRING" id="865938.Weevi_1872"/>
<dbReference type="AlphaFoldDB" id="F0P0X6"/>
<dbReference type="EMBL" id="CP002455">
    <property type="protein sequence ID" value="ADX68560.1"/>
    <property type="molecule type" value="Genomic_DNA"/>
</dbReference>
<protein>
    <submittedName>
        <fullName evidence="1">KWG Leptospira repeat protein</fullName>
    </submittedName>
</protein>
<reference evidence="1 2" key="1">
    <citation type="journal article" date="2011" name="Stand. Genomic Sci.">
        <title>Complete genome sequence of Weeksella virosa type strain (9751).</title>
        <authorList>
            <person name="Lang E."/>
            <person name="Teshima H."/>
            <person name="Lucas S."/>
            <person name="Lapidus A."/>
            <person name="Hammon N."/>
            <person name="Deshpande S."/>
            <person name="Nolan M."/>
            <person name="Cheng J.F."/>
            <person name="Pitluck S."/>
            <person name="Liolios K."/>
            <person name="Pagani I."/>
            <person name="Mikhailova N."/>
            <person name="Ivanova N."/>
            <person name="Mavromatis K."/>
            <person name="Pati A."/>
            <person name="Tapia R."/>
            <person name="Han C."/>
            <person name="Goodwin L."/>
            <person name="Chen A."/>
            <person name="Palaniappan K."/>
            <person name="Land M."/>
            <person name="Hauser L."/>
            <person name="Chang Y.J."/>
            <person name="Jeffries C.D."/>
            <person name="Brambilla E.M."/>
            <person name="Kopitz M."/>
            <person name="Rohde M."/>
            <person name="Goker M."/>
            <person name="Tindall B.J."/>
            <person name="Detter J.C."/>
            <person name="Woyke T."/>
            <person name="Bristow J."/>
            <person name="Eisen J.A."/>
            <person name="Markowitz V."/>
            <person name="Hugenholtz P."/>
            <person name="Klenk H.P."/>
            <person name="Kyrpides N.C."/>
        </authorList>
    </citation>
    <scope>NUCLEOTIDE SEQUENCE [LARGE SCALE GENOMIC DNA]</scope>
    <source>
        <strain evidence="2">ATCC 43766 / DSM 16922 / JCM 21250 / NBRC 16016 / NCTC 11634 / CL345/78</strain>
    </source>
</reference>
<dbReference type="InterPro" id="IPR032774">
    <property type="entry name" value="WG_beta_rep"/>
</dbReference>
<accession>F0P0X6</accession>
<dbReference type="SUPFAM" id="SSF69360">
    <property type="entry name" value="Cell wall binding repeat"/>
    <property type="match status" value="1"/>
</dbReference>
<reference evidence="2" key="2">
    <citation type="journal article" date="2011" name="Stand. Genomic Sci.">
        <title>Complete genome sequence of Weeksella virosa type strain (9751T).</title>
        <authorList>
            <person name="Lang E."/>
            <person name="Teshima H."/>
            <person name="Lucas S."/>
            <person name="Lapidus A."/>
            <person name="Hammon N."/>
            <person name="Deshpande S."/>
            <person name="Nolan M."/>
            <person name="Cheng J."/>
            <person name="Pitluck S."/>
            <person name="Liolios K."/>
            <person name="Pagani I."/>
            <person name="Mikhailova N."/>
            <person name="Ivanova N."/>
            <person name="Mavromatis K."/>
            <person name="Pati A."/>
            <person name="Tapia R."/>
            <person name="Han C."/>
            <person name="Goodwin L."/>
            <person name="Chen A."/>
            <person name="Palaniappan K."/>
            <person name="Land M."/>
            <person name="Hauser L."/>
            <person name="Chang Y."/>
            <person name="Jeffries C."/>
            <person name="Brambilla E."/>
            <person name="Kopitz M."/>
            <person name="Rohde M."/>
            <person name="Goker M."/>
            <person name="Tindall B."/>
            <person name="Detter J."/>
            <person name="Woyke T."/>
            <person name="Bristow J."/>
            <person name="Eisen J."/>
            <person name="Markowitz V."/>
            <person name="Hugenholtz P."/>
            <person name="Klenk H."/>
            <person name="Kyrpides N."/>
        </authorList>
    </citation>
    <scope>NUCLEOTIDE SEQUENCE [LARGE SCALE GENOMIC DNA]</scope>
    <source>
        <strain evidence="2">ATCC 43766 / DSM 16922 / JCM 21250 / NBRC 16016 / NCTC 11634 / CL345/78</strain>
    </source>
</reference>